<dbReference type="GO" id="GO:0000973">
    <property type="term" value="P:post-transcriptional tethering of RNA polymerase II gene DNA at nuclear periphery"/>
    <property type="evidence" value="ECO:0007669"/>
    <property type="project" value="TreeGrafter"/>
</dbReference>
<dbReference type="Proteomes" id="UP000268162">
    <property type="component" value="Unassembled WGS sequence"/>
</dbReference>
<keyword evidence="9" id="KW-1185">Reference proteome</keyword>
<keyword evidence="3" id="KW-0653">Protein transport</keyword>
<evidence type="ECO:0000256" key="5">
    <source>
        <dbReference type="ARBA" id="ARBA00023132"/>
    </source>
</evidence>
<dbReference type="Gene3D" id="1.10.3450.20">
    <property type="match status" value="1"/>
</dbReference>
<dbReference type="GO" id="GO:0031965">
    <property type="term" value="C:nuclear membrane"/>
    <property type="evidence" value="ECO:0007669"/>
    <property type="project" value="UniProtKB-SubCell"/>
</dbReference>
<evidence type="ECO:0000256" key="3">
    <source>
        <dbReference type="ARBA" id="ARBA00022927"/>
    </source>
</evidence>
<dbReference type="Pfam" id="PF04121">
    <property type="entry name" value="Nup84_Nup100"/>
    <property type="match status" value="1"/>
</dbReference>
<dbReference type="GO" id="GO:0006406">
    <property type="term" value="P:mRNA export from nucleus"/>
    <property type="evidence" value="ECO:0007669"/>
    <property type="project" value="TreeGrafter"/>
</dbReference>
<gene>
    <name evidence="8" type="ORF">BJ085DRAFT_15543</name>
</gene>
<evidence type="ECO:0000256" key="2">
    <source>
        <dbReference type="ARBA" id="ARBA00022816"/>
    </source>
</evidence>
<keyword evidence="7" id="KW-0472">Membrane</keyword>
<evidence type="ECO:0000256" key="6">
    <source>
        <dbReference type="ARBA" id="ARBA00023242"/>
    </source>
</evidence>
<organism evidence="8 9">
    <name type="scientific">Dimargaris cristalligena</name>
    <dbReference type="NCBI Taxonomy" id="215637"/>
    <lineage>
        <taxon>Eukaryota</taxon>
        <taxon>Fungi</taxon>
        <taxon>Fungi incertae sedis</taxon>
        <taxon>Zoopagomycota</taxon>
        <taxon>Kickxellomycotina</taxon>
        <taxon>Dimargaritomycetes</taxon>
        <taxon>Dimargaritales</taxon>
        <taxon>Dimargaritaceae</taxon>
        <taxon>Dimargaris</taxon>
    </lineage>
</organism>
<dbReference type="EMBL" id="ML002656">
    <property type="protein sequence ID" value="RKP36422.1"/>
    <property type="molecule type" value="Genomic_DNA"/>
</dbReference>
<dbReference type="InterPro" id="IPR007252">
    <property type="entry name" value="Nup84/Nup107"/>
</dbReference>
<sequence length="812" mass="91778">MSIPLVVDKFAQACERSQDLLALEEEAGLALIFRDICQEQWDRIHEDQEQNAFPLARRTTAIGPLTLWRAEKNTWDLIHRLYFERLAAAPGEYASQPPSQAHPLDTDHALVQRLFAENRSLSEQSVVRSWLEAIAPPFSPTPARKGYWVYTKNALRNCRSLRRHGPSPVPMVSCLDPDAPIREGLPLHHEDETYEADLLDTLFQYIRRGRLEEAIDLCYESGMPWRAASIRGGLMYHDSQLEGTPLEDGPTGAQADVGGTLHRTLWKASCAQLARDTELPAMERAIYAALAGVLAAVLPACPTWEDQLWAYYTAMLEHQVEEYLNTHSHQLSLAEGAPHSATEPSWRLDALLDNQPLPVPPFPANASAVPTTPAMVFDAVTQARPPGASGLTEQDPYHWLQTQLILNQTTELTEQIASQLDSNYAIQLEPALLAYVAHVVIYLRAHGIDIPELAADSVVYRYIRLLVHQWIAMYTVKLPRTWQAPVYAQYLVGIRGPYEPYRRHALHRAQTAGLNVRQCARLATDVILERGLAQAPLSVESTQTPSGAIYDPVPDTDLDQIRALEWLSFDAELYLGLLLRGNALARQFLTRGRLSSCRALWEMVPEDLIRPGWFNAVSLLQKGADMGLVQEYFHYRNLIKCFKVYNEWAEALDHKPTPADLTDHRTIQTRPSTVKKSQATRLADWTSSFLQLTQQAEEALRRLLESDWLSTSVYSSGVAPDTELRNLQLADLRQRFIPEIVFRLHTVLFESRLVCPDNLNKSLTLSHLVADEQYQLYREFMKSDQLPRLMSRFAQSSMSILETPSTNPFQAA</sequence>
<comment type="similarity">
    <text evidence="7">Belongs to the nucleoporin Nup84/Nup107 family.</text>
</comment>
<keyword evidence="5 7" id="KW-0906">Nuclear pore complex</keyword>
<protein>
    <recommendedName>
        <fullName evidence="7">Nuclear pore complex protein</fullName>
    </recommendedName>
</protein>
<comment type="subunit">
    <text evidence="7">Part of the nuclear pore complex (NPC).</text>
</comment>
<name>A0A4P9ZUF4_9FUNG</name>
<evidence type="ECO:0000313" key="9">
    <source>
        <dbReference type="Proteomes" id="UP000268162"/>
    </source>
</evidence>
<dbReference type="PANTHER" id="PTHR13003">
    <property type="entry name" value="NUP107-RELATED"/>
    <property type="match status" value="1"/>
</dbReference>
<accession>A0A4P9ZUF4</accession>
<dbReference type="GO" id="GO:0006606">
    <property type="term" value="P:protein import into nucleus"/>
    <property type="evidence" value="ECO:0007669"/>
    <property type="project" value="TreeGrafter"/>
</dbReference>
<keyword evidence="6 7" id="KW-0539">Nucleus</keyword>
<dbReference type="AlphaFoldDB" id="A0A4P9ZUF4"/>
<proteinExistence type="inferred from homology"/>
<comment type="subcellular location">
    <subcellularLocation>
        <location evidence="7">Nucleus</location>
        <location evidence="7">Nuclear pore complex</location>
    </subcellularLocation>
    <subcellularLocation>
        <location evidence="7">Nucleus membrane</location>
    </subcellularLocation>
</comment>
<evidence type="ECO:0000256" key="7">
    <source>
        <dbReference type="RuleBase" id="RU365072"/>
    </source>
</evidence>
<keyword evidence="2" id="KW-0509">mRNA transport</keyword>
<reference evidence="9" key="1">
    <citation type="journal article" date="2018" name="Nat. Microbiol.">
        <title>Leveraging single-cell genomics to expand the fungal tree of life.</title>
        <authorList>
            <person name="Ahrendt S.R."/>
            <person name="Quandt C.A."/>
            <person name="Ciobanu D."/>
            <person name="Clum A."/>
            <person name="Salamov A."/>
            <person name="Andreopoulos B."/>
            <person name="Cheng J.F."/>
            <person name="Woyke T."/>
            <person name="Pelin A."/>
            <person name="Henrissat B."/>
            <person name="Reynolds N.K."/>
            <person name="Benny G.L."/>
            <person name="Smith M.E."/>
            <person name="James T.Y."/>
            <person name="Grigoriev I.V."/>
        </authorList>
    </citation>
    <scope>NUCLEOTIDE SEQUENCE [LARGE SCALE GENOMIC DNA]</scope>
    <source>
        <strain evidence="9">RSA 468</strain>
    </source>
</reference>
<evidence type="ECO:0000313" key="8">
    <source>
        <dbReference type="EMBL" id="RKP36422.1"/>
    </source>
</evidence>
<keyword evidence="4 7" id="KW-0811">Translocation</keyword>
<evidence type="ECO:0000256" key="4">
    <source>
        <dbReference type="ARBA" id="ARBA00023010"/>
    </source>
</evidence>
<keyword evidence="1 7" id="KW-0813">Transport</keyword>
<dbReference type="Gene3D" id="1.20.190.50">
    <property type="match status" value="1"/>
</dbReference>
<dbReference type="STRING" id="215637.A0A4P9ZUF4"/>
<dbReference type="PANTHER" id="PTHR13003:SF2">
    <property type="entry name" value="NUCLEAR PORE COMPLEX PROTEIN NUP107"/>
    <property type="match status" value="1"/>
</dbReference>
<comment type="function">
    <text evidence="7">Functions as a component of the nuclear pore complex (NPC).</text>
</comment>
<dbReference type="GO" id="GO:0031080">
    <property type="term" value="C:nuclear pore outer ring"/>
    <property type="evidence" value="ECO:0007669"/>
    <property type="project" value="TreeGrafter"/>
</dbReference>
<dbReference type="GO" id="GO:0017056">
    <property type="term" value="F:structural constituent of nuclear pore"/>
    <property type="evidence" value="ECO:0007669"/>
    <property type="project" value="UniProtKB-UniRule"/>
</dbReference>
<evidence type="ECO:0000256" key="1">
    <source>
        <dbReference type="ARBA" id="ARBA00022448"/>
    </source>
</evidence>